<protein>
    <recommendedName>
        <fullName evidence="9">Protein translocase subunit SecE</fullName>
    </recommendedName>
</protein>
<dbReference type="GO" id="GO:0043952">
    <property type="term" value="P:protein transport by the Sec complex"/>
    <property type="evidence" value="ECO:0007669"/>
    <property type="project" value="UniProtKB-UniRule"/>
</dbReference>
<comment type="function">
    <text evidence="9">Essential subunit of the Sec protein translocation channel SecYEG. Clamps together the 2 halves of SecY. May contact the channel plug during translocation.</text>
</comment>
<reference evidence="11" key="1">
    <citation type="submission" date="2016-06" db="EMBL/GenBank/DDBJ databases">
        <authorList>
            <person name="Nascimento L."/>
            <person name="Pereira R.V."/>
            <person name="Martins L.F."/>
            <person name="Quaggio R.B."/>
            <person name="Silva A.M."/>
            <person name="Setubal J.C."/>
        </authorList>
    </citation>
    <scope>NUCLEOTIDE SEQUENCE [LARGE SCALE GENOMIC DNA]</scope>
</reference>
<comment type="similarity">
    <text evidence="9">Belongs to the SecE/SEC61-gamma family.</text>
</comment>
<evidence type="ECO:0000313" key="10">
    <source>
        <dbReference type="EMBL" id="OUM89112.1"/>
    </source>
</evidence>
<dbReference type="AlphaFoldDB" id="A0A1Y3PP13"/>
<dbReference type="InterPro" id="IPR038379">
    <property type="entry name" value="SecE_sf"/>
</dbReference>
<dbReference type="GO" id="GO:0065002">
    <property type="term" value="P:intracellular protein transmembrane transport"/>
    <property type="evidence" value="ECO:0007669"/>
    <property type="project" value="UniProtKB-UniRule"/>
</dbReference>
<keyword evidence="5 9" id="KW-0653">Protein transport</keyword>
<proteinExistence type="inferred from homology"/>
<keyword evidence="4 9" id="KW-0812">Transmembrane</keyword>
<keyword evidence="2 9" id="KW-0813">Transport</keyword>
<dbReference type="GO" id="GO:0009306">
    <property type="term" value="P:protein secretion"/>
    <property type="evidence" value="ECO:0007669"/>
    <property type="project" value="UniProtKB-UniRule"/>
</dbReference>
<accession>A0A1Y3PP13</accession>
<evidence type="ECO:0000256" key="2">
    <source>
        <dbReference type="ARBA" id="ARBA00022448"/>
    </source>
</evidence>
<evidence type="ECO:0000256" key="6">
    <source>
        <dbReference type="ARBA" id="ARBA00022989"/>
    </source>
</evidence>
<dbReference type="InterPro" id="IPR005807">
    <property type="entry name" value="SecE_bac"/>
</dbReference>
<dbReference type="Proteomes" id="UP000196475">
    <property type="component" value="Unassembled WGS sequence"/>
</dbReference>
<gene>
    <name evidence="9" type="primary">secE</name>
    <name evidence="10" type="ORF">BAA01_03435</name>
</gene>
<organism evidence="10 11">
    <name type="scientific">Bacillus thermozeamaize</name>
    <dbReference type="NCBI Taxonomy" id="230954"/>
    <lineage>
        <taxon>Bacteria</taxon>
        <taxon>Bacillati</taxon>
        <taxon>Bacillota</taxon>
        <taxon>Bacilli</taxon>
        <taxon>Bacillales</taxon>
        <taxon>Bacillaceae</taxon>
        <taxon>Bacillus</taxon>
    </lineage>
</organism>
<dbReference type="InterPro" id="IPR001901">
    <property type="entry name" value="Translocase_SecE/Sec61-g"/>
</dbReference>
<comment type="subcellular location">
    <subcellularLocation>
        <location evidence="9">Cell membrane</location>
        <topology evidence="9">Single-pass membrane protein</topology>
    </subcellularLocation>
    <subcellularLocation>
        <location evidence="1">Membrane</location>
    </subcellularLocation>
</comment>
<dbReference type="GO" id="GO:0008320">
    <property type="term" value="F:protein transmembrane transporter activity"/>
    <property type="evidence" value="ECO:0007669"/>
    <property type="project" value="UniProtKB-UniRule"/>
</dbReference>
<comment type="caution">
    <text evidence="10">The sequence shown here is derived from an EMBL/GenBank/DDBJ whole genome shotgun (WGS) entry which is preliminary data.</text>
</comment>
<dbReference type="PANTHER" id="PTHR33910">
    <property type="entry name" value="PROTEIN TRANSLOCASE SUBUNIT SECE"/>
    <property type="match status" value="1"/>
</dbReference>
<keyword evidence="3 9" id="KW-1003">Cell membrane</keyword>
<comment type="subunit">
    <text evidence="9">Component of the Sec protein translocase complex. Heterotrimer consisting of SecY, SecE and SecG subunits. The heterotrimers can form oligomers, although 1 heterotrimer is thought to be able to translocate proteins. Interacts with the ribosome. Interacts with SecDF, and other proteins may be involved. Interacts with SecA.</text>
</comment>
<dbReference type="HAMAP" id="MF_00422">
    <property type="entry name" value="SecE"/>
    <property type="match status" value="1"/>
</dbReference>
<keyword evidence="8 9" id="KW-0472">Membrane</keyword>
<evidence type="ECO:0000256" key="9">
    <source>
        <dbReference type="HAMAP-Rule" id="MF_00422"/>
    </source>
</evidence>
<dbReference type="GO" id="GO:0005886">
    <property type="term" value="C:plasma membrane"/>
    <property type="evidence" value="ECO:0007669"/>
    <property type="project" value="UniProtKB-SubCell"/>
</dbReference>
<keyword evidence="7 9" id="KW-0811">Translocation</keyword>
<feature type="transmembrane region" description="Helical" evidence="9">
    <location>
        <begin position="48"/>
        <end position="74"/>
    </location>
</feature>
<dbReference type="Gene3D" id="1.20.5.1030">
    <property type="entry name" value="Preprotein translocase secy subunit"/>
    <property type="match status" value="1"/>
</dbReference>
<dbReference type="EMBL" id="LZRT01000052">
    <property type="protein sequence ID" value="OUM89112.1"/>
    <property type="molecule type" value="Genomic_DNA"/>
</dbReference>
<evidence type="ECO:0000256" key="8">
    <source>
        <dbReference type="ARBA" id="ARBA00023136"/>
    </source>
</evidence>
<evidence type="ECO:0000313" key="11">
    <source>
        <dbReference type="Proteomes" id="UP000196475"/>
    </source>
</evidence>
<evidence type="ECO:0000256" key="1">
    <source>
        <dbReference type="ARBA" id="ARBA00004370"/>
    </source>
</evidence>
<name>A0A1Y3PP13_9BACI</name>
<evidence type="ECO:0000256" key="3">
    <source>
        <dbReference type="ARBA" id="ARBA00022475"/>
    </source>
</evidence>
<dbReference type="Pfam" id="PF00584">
    <property type="entry name" value="SecE"/>
    <property type="match status" value="1"/>
</dbReference>
<evidence type="ECO:0000256" key="5">
    <source>
        <dbReference type="ARBA" id="ARBA00022927"/>
    </source>
</evidence>
<evidence type="ECO:0000256" key="4">
    <source>
        <dbReference type="ARBA" id="ARBA00022692"/>
    </source>
</evidence>
<dbReference type="PANTHER" id="PTHR33910:SF1">
    <property type="entry name" value="PROTEIN TRANSLOCASE SUBUNIT SECE"/>
    <property type="match status" value="1"/>
</dbReference>
<dbReference type="NCBIfam" id="TIGR00964">
    <property type="entry name" value="secE_bact"/>
    <property type="match status" value="1"/>
</dbReference>
<dbReference type="GO" id="GO:0006605">
    <property type="term" value="P:protein targeting"/>
    <property type="evidence" value="ECO:0007669"/>
    <property type="project" value="UniProtKB-UniRule"/>
</dbReference>
<keyword evidence="6 9" id="KW-1133">Transmembrane helix</keyword>
<sequence>MGVAGVSFIARLGTGVKRGFVSTGRYFKESWSELKKVRWPNRKELRNYTAIVLVTVLLMAIFFGLIDLGLSFLLDWILK</sequence>
<evidence type="ECO:0000256" key="7">
    <source>
        <dbReference type="ARBA" id="ARBA00023010"/>
    </source>
</evidence>
<dbReference type="PROSITE" id="PS01067">
    <property type="entry name" value="SECE_SEC61G"/>
    <property type="match status" value="1"/>
</dbReference>